<dbReference type="InterPro" id="IPR009057">
    <property type="entry name" value="Homeodomain-like_sf"/>
</dbReference>
<evidence type="ECO:0000313" key="5">
    <source>
        <dbReference type="Proteomes" id="UP000218282"/>
    </source>
</evidence>
<dbReference type="Pfam" id="PF00440">
    <property type="entry name" value="TetR_N"/>
    <property type="match status" value="1"/>
</dbReference>
<evidence type="ECO:0000256" key="2">
    <source>
        <dbReference type="PROSITE-ProRule" id="PRU00335"/>
    </source>
</evidence>
<gene>
    <name evidence="4" type="ORF">RU86_GL000388</name>
</gene>
<dbReference type="Gene3D" id="1.10.357.10">
    <property type="entry name" value="Tetracycline Repressor, domain 2"/>
    <property type="match status" value="1"/>
</dbReference>
<dbReference type="SUPFAM" id="SSF46689">
    <property type="entry name" value="Homeodomain-like"/>
    <property type="match status" value="1"/>
</dbReference>
<dbReference type="EMBL" id="JXJW01000012">
    <property type="protein sequence ID" value="PCS06156.1"/>
    <property type="molecule type" value="Genomic_DNA"/>
</dbReference>
<dbReference type="GO" id="GO:0003677">
    <property type="term" value="F:DNA binding"/>
    <property type="evidence" value="ECO:0007669"/>
    <property type="project" value="UniProtKB-UniRule"/>
</dbReference>
<evidence type="ECO:0000259" key="3">
    <source>
        <dbReference type="PROSITE" id="PS50977"/>
    </source>
</evidence>
<sequence>MMTKKIDLRVKRTNKLITQAFIKLLGSKTFDKITINDISDEAMINRATFYSHFKDKFDLFENIIDKFLGDFADVLDTENLVEENAINVKKIEGALTKFYDFVNENPDLAKIFITHSNKEILSKRLLTILSERYSEIFDSLDVRNEDLKIPTDFVVSYITSIFIGTVNWWIEQKNHEMSANEFASLVIKLISNGHLTVLGVNINRD</sequence>
<dbReference type="Proteomes" id="UP000218282">
    <property type="component" value="Unassembled WGS sequence"/>
</dbReference>
<evidence type="ECO:0000313" key="4">
    <source>
        <dbReference type="EMBL" id="PCS06156.1"/>
    </source>
</evidence>
<organism evidence="4 5">
    <name type="scientific">Pseudolactococcus piscium</name>
    <dbReference type="NCBI Taxonomy" id="1364"/>
    <lineage>
        <taxon>Bacteria</taxon>
        <taxon>Bacillati</taxon>
        <taxon>Bacillota</taxon>
        <taxon>Bacilli</taxon>
        <taxon>Lactobacillales</taxon>
        <taxon>Streptococcaceae</taxon>
        <taxon>Pseudolactococcus</taxon>
    </lineage>
</organism>
<dbReference type="InterPro" id="IPR039532">
    <property type="entry name" value="TetR_C_Firmicutes"/>
</dbReference>
<dbReference type="Pfam" id="PF14278">
    <property type="entry name" value="TetR_C_8"/>
    <property type="match status" value="1"/>
</dbReference>
<dbReference type="PANTHER" id="PTHR43479">
    <property type="entry name" value="ACREF/ENVCD OPERON REPRESSOR-RELATED"/>
    <property type="match status" value="1"/>
</dbReference>
<dbReference type="PROSITE" id="PS50977">
    <property type="entry name" value="HTH_TETR_2"/>
    <property type="match status" value="1"/>
</dbReference>
<name>A0A2A5RY36_9LACT</name>
<dbReference type="InterPro" id="IPR050624">
    <property type="entry name" value="HTH-type_Tx_Regulator"/>
</dbReference>
<dbReference type="AlphaFoldDB" id="A0A2A5RY36"/>
<dbReference type="PANTHER" id="PTHR43479:SF7">
    <property type="entry name" value="TETR-FAMILY TRANSCRIPTIONAL REGULATOR"/>
    <property type="match status" value="1"/>
</dbReference>
<dbReference type="InterPro" id="IPR001647">
    <property type="entry name" value="HTH_TetR"/>
</dbReference>
<protein>
    <submittedName>
        <fullName evidence="4">TetR family transcriptional regulator</fullName>
    </submittedName>
</protein>
<keyword evidence="1 2" id="KW-0238">DNA-binding</keyword>
<reference evidence="4 5" key="1">
    <citation type="submission" date="2014-12" db="EMBL/GenBank/DDBJ databases">
        <title>Draft genome sequences of 10 type strains of Lactococcus.</title>
        <authorList>
            <person name="Sun Z."/>
            <person name="Zhong Z."/>
            <person name="Liu W."/>
            <person name="Zhang W."/>
            <person name="Zhang H."/>
        </authorList>
    </citation>
    <scope>NUCLEOTIDE SEQUENCE [LARGE SCALE GENOMIC DNA]</scope>
    <source>
        <strain evidence="4 5">DSM 6634</strain>
    </source>
</reference>
<feature type="DNA-binding region" description="H-T-H motif" evidence="2">
    <location>
        <begin position="34"/>
        <end position="53"/>
    </location>
</feature>
<proteinExistence type="predicted"/>
<evidence type="ECO:0000256" key="1">
    <source>
        <dbReference type="ARBA" id="ARBA00023125"/>
    </source>
</evidence>
<accession>A0A2A5RY36</accession>
<comment type="caution">
    <text evidence="4">The sequence shown here is derived from an EMBL/GenBank/DDBJ whole genome shotgun (WGS) entry which is preliminary data.</text>
</comment>
<keyword evidence="5" id="KW-1185">Reference proteome</keyword>
<feature type="domain" description="HTH tetR-type" evidence="3">
    <location>
        <begin position="11"/>
        <end position="71"/>
    </location>
</feature>